<keyword evidence="2" id="KW-0472">Membrane</keyword>
<dbReference type="VEuPathDB" id="VectorBase:AMIN006987"/>
<dbReference type="Proteomes" id="UP000075920">
    <property type="component" value="Unassembled WGS sequence"/>
</dbReference>
<dbReference type="GO" id="GO:0050839">
    <property type="term" value="F:cell adhesion molecule binding"/>
    <property type="evidence" value="ECO:0007669"/>
    <property type="project" value="TreeGrafter"/>
</dbReference>
<dbReference type="InterPro" id="IPR007110">
    <property type="entry name" value="Ig-like_dom"/>
</dbReference>
<keyword evidence="4" id="KW-0325">Glycoprotein</keyword>
<evidence type="ECO:0000313" key="7">
    <source>
        <dbReference type="EnsemblMetazoa" id="AMIN006987-PA"/>
    </source>
</evidence>
<keyword evidence="3" id="KW-1015">Disulfide bond</keyword>
<comment type="subcellular location">
    <subcellularLocation>
        <location evidence="1">Membrane</location>
        <topology evidence="1">Single-pass type I membrane protein</topology>
    </subcellularLocation>
</comment>
<dbReference type="Pfam" id="PF08205">
    <property type="entry name" value="C2-set_2"/>
    <property type="match status" value="3"/>
</dbReference>
<evidence type="ECO:0000256" key="2">
    <source>
        <dbReference type="ARBA" id="ARBA00023136"/>
    </source>
</evidence>
<keyword evidence="5" id="KW-0393">Immunoglobulin domain</keyword>
<keyword evidence="8" id="KW-1185">Reference proteome</keyword>
<feature type="domain" description="Ig-like" evidence="6">
    <location>
        <begin position="485"/>
        <end position="584"/>
    </location>
</feature>
<dbReference type="InterPro" id="IPR036179">
    <property type="entry name" value="Ig-like_dom_sf"/>
</dbReference>
<dbReference type="PROSITE" id="PS50835">
    <property type="entry name" value="IG_LIKE"/>
    <property type="match status" value="3"/>
</dbReference>
<dbReference type="STRING" id="112268.A0A182W9F9"/>
<name>A0A182W9F9_9DIPT</name>
<evidence type="ECO:0000256" key="5">
    <source>
        <dbReference type="ARBA" id="ARBA00023319"/>
    </source>
</evidence>
<dbReference type="GO" id="GO:0005886">
    <property type="term" value="C:plasma membrane"/>
    <property type="evidence" value="ECO:0007669"/>
    <property type="project" value="TreeGrafter"/>
</dbReference>
<evidence type="ECO:0000256" key="1">
    <source>
        <dbReference type="ARBA" id="ARBA00004479"/>
    </source>
</evidence>
<evidence type="ECO:0000256" key="4">
    <source>
        <dbReference type="ARBA" id="ARBA00023180"/>
    </source>
</evidence>
<dbReference type="PANTHER" id="PTHR11640:SF136">
    <property type="entry name" value="NEPHRIN"/>
    <property type="match status" value="1"/>
</dbReference>
<protein>
    <recommendedName>
        <fullName evidence="6">Ig-like domain-containing protein</fullName>
    </recommendedName>
</protein>
<accession>A0A182W9F9</accession>
<dbReference type="PANTHER" id="PTHR11640">
    <property type="entry name" value="NEPHRIN"/>
    <property type="match status" value="1"/>
</dbReference>
<dbReference type="GO" id="GO:0005911">
    <property type="term" value="C:cell-cell junction"/>
    <property type="evidence" value="ECO:0007669"/>
    <property type="project" value="TreeGrafter"/>
</dbReference>
<organism evidence="7 8">
    <name type="scientific">Anopheles minimus</name>
    <dbReference type="NCBI Taxonomy" id="112268"/>
    <lineage>
        <taxon>Eukaryota</taxon>
        <taxon>Metazoa</taxon>
        <taxon>Ecdysozoa</taxon>
        <taxon>Arthropoda</taxon>
        <taxon>Hexapoda</taxon>
        <taxon>Insecta</taxon>
        <taxon>Pterygota</taxon>
        <taxon>Neoptera</taxon>
        <taxon>Endopterygota</taxon>
        <taxon>Diptera</taxon>
        <taxon>Nematocera</taxon>
        <taxon>Culicoidea</taxon>
        <taxon>Culicidae</taxon>
        <taxon>Anophelinae</taxon>
        <taxon>Anopheles</taxon>
    </lineage>
</organism>
<reference evidence="8" key="1">
    <citation type="submission" date="2013-03" db="EMBL/GenBank/DDBJ databases">
        <title>The Genome Sequence of Anopheles minimus MINIMUS1.</title>
        <authorList>
            <consortium name="The Broad Institute Genomics Platform"/>
            <person name="Neafsey D.E."/>
            <person name="Walton C."/>
            <person name="Walker B."/>
            <person name="Young S.K."/>
            <person name="Zeng Q."/>
            <person name="Gargeya S."/>
            <person name="Fitzgerald M."/>
            <person name="Haas B."/>
            <person name="Abouelleil A."/>
            <person name="Allen A.W."/>
            <person name="Alvarado L."/>
            <person name="Arachchi H.M."/>
            <person name="Berlin A.M."/>
            <person name="Chapman S.B."/>
            <person name="Gainer-Dewar J."/>
            <person name="Goldberg J."/>
            <person name="Griggs A."/>
            <person name="Gujja S."/>
            <person name="Hansen M."/>
            <person name="Howarth C."/>
            <person name="Imamovic A."/>
            <person name="Ireland A."/>
            <person name="Larimer J."/>
            <person name="McCowan C."/>
            <person name="Murphy C."/>
            <person name="Pearson M."/>
            <person name="Poon T.W."/>
            <person name="Priest M."/>
            <person name="Roberts A."/>
            <person name="Saif S."/>
            <person name="Shea T."/>
            <person name="Sisk P."/>
            <person name="Sykes S."/>
            <person name="Wortman J."/>
            <person name="Nusbaum C."/>
            <person name="Birren B."/>
        </authorList>
    </citation>
    <scope>NUCLEOTIDE SEQUENCE [LARGE SCALE GENOMIC DNA]</scope>
    <source>
        <strain evidence="8">MINIMUS1</strain>
    </source>
</reference>
<dbReference type="AlphaFoldDB" id="A0A182W9F9"/>
<evidence type="ECO:0000313" key="8">
    <source>
        <dbReference type="Proteomes" id="UP000075920"/>
    </source>
</evidence>
<dbReference type="GO" id="GO:0098609">
    <property type="term" value="P:cell-cell adhesion"/>
    <property type="evidence" value="ECO:0007669"/>
    <property type="project" value="TreeGrafter"/>
</dbReference>
<dbReference type="EnsemblMetazoa" id="AMIN006987-RA">
    <property type="protein sequence ID" value="AMIN006987-PA"/>
    <property type="gene ID" value="AMIN006987"/>
</dbReference>
<sequence length="713" mass="78965">MPSSPTFHSLYDRNVDLLCRADKPIDQCQVRIPGPSSEVFDVRSLPSGVKPIGDGSRGECGIRLSTITSDRFGKFICIVRIGGEQHEAAIEVRQNVPPRPTELKISKTTALVDGGIRANQMLKARCTSRLGSPVSNLTWYLDGKPIDESLLKPAHITSEMQNEKNLQTVQQEVNVYVTPEQNGMVLECVVNHPAFRTEQRASFPLNVKFAPEEIPHIHIDELPTSGSATVNITIRANPQPITRWTVNERLIKEGESMDIYQAYIPRLTSANGEYTVLLKNNDCAKERATLYTLEATNVLGTQTYIIKAVRVDDAGTEVIRNDDYDDSNGSTFWLISVWTFFCSVMATQTTEMYIKMKRIAVFAMVFSAFLGCNHAVQVITEPSGQVTVAEGQQNVNLLCLVEEPVDFCIVKVPGAPAPFAASDKLPAPVEGIKFYGLGWSKGSCGITIETIKPTHDGPFECTVSVKGQTYKGQIDISVSVAPEPPKIELASNVDSRNGEFEFGKKVTMKCVSRNGWPGAKLSWYLDGVKLTDDVGAEFSETSNRRTTVQQIYRRAIAVEDNRKQVTCRAEHPAYPGGFMETSLPIKLKKVYTNDKQEPQKEDLTELIKPRTPQLIVSSEVAQRDGAFKAGSNLVVQCVSKDGNPPAGFLWFLNDQLIYEGLSAPFISRNIRGNTVQQTLTYRLKPADDGKMLICKARHPEGSEETRLKISTYN</sequence>
<evidence type="ECO:0000259" key="6">
    <source>
        <dbReference type="PROSITE" id="PS50835"/>
    </source>
</evidence>
<dbReference type="InterPro" id="IPR013783">
    <property type="entry name" value="Ig-like_fold"/>
</dbReference>
<reference evidence="7" key="2">
    <citation type="submission" date="2020-05" db="UniProtKB">
        <authorList>
            <consortium name="EnsemblMetazoa"/>
        </authorList>
    </citation>
    <scope>IDENTIFICATION</scope>
    <source>
        <strain evidence="7">MINIMUS1</strain>
    </source>
</reference>
<feature type="domain" description="Ig-like" evidence="6">
    <location>
        <begin position="98"/>
        <end position="202"/>
    </location>
</feature>
<dbReference type="InterPro" id="IPR051275">
    <property type="entry name" value="Cell_adhesion_signaling"/>
</dbReference>
<dbReference type="SUPFAM" id="SSF48726">
    <property type="entry name" value="Immunoglobulin"/>
    <property type="match status" value="4"/>
</dbReference>
<evidence type="ECO:0000256" key="3">
    <source>
        <dbReference type="ARBA" id="ARBA00023157"/>
    </source>
</evidence>
<proteinExistence type="predicted"/>
<feature type="domain" description="Ig-like" evidence="6">
    <location>
        <begin position="612"/>
        <end position="710"/>
    </location>
</feature>
<dbReference type="Gene3D" id="2.60.40.10">
    <property type="entry name" value="Immunoglobulins"/>
    <property type="match status" value="4"/>
</dbReference>
<dbReference type="InterPro" id="IPR013162">
    <property type="entry name" value="CD80_C2-set"/>
</dbReference>